<comment type="caution">
    <text evidence="2">The sequence shown here is derived from an EMBL/GenBank/DDBJ whole genome shotgun (WGS) entry which is preliminary data.</text>
</comment>
<accession>A0A7J7BYC2</accession>
<dbReference type="InterPro" id="IPR015915">
    <property type="entry name" value="Kelch-typ_b-propeller"/>
</dbReference>
<dbReference type="InParanoid" id="A0A7J7BYC2"/>
<gene>
    <name evidence="2" type="ORF">HS088_TW22G00585</name>
</gene>
<keyword evidence="3" id="KW-1185">Reference proteome</keyword>
<feature type="domain" description="F-box" evidence="1">
    <location>
        <begin position="5"/>
        <end position="44"/>
    </location>
</feature>
<evidence type="ECO:0000313" key="3">
    <source>
        <dbReference type="Proteomes" id="UP000593562"/>
    </source>
</evidence>
<dbReference type="EMBL" id="JAAARO010000022">
    <property type="protein sequence ID" value="KAF5726900.1"/>
    <property type="molecule type" value="Genomic_DNA"/>
</dbReference>
<dbReference type="Pfam" id="PF00646">
    <property type="entry name" value="F-box"/>
    <property type="match status" value="1"/>
</dbReference>
<organism evidence="2 3">
    <name type="scientific">Tripterygium wilfordii</name>
    <name type="common">Thunder God vine</name>
    <dbReference type="NCBI Taxonomy" id="458696"/>
    <lineage>
        <taxon>Eukaryota</taxon>
        <taxon>Viridiplantae</taxon>
        <taxon>Streptophyta</taxon>
        <taxon>Embryophyta</taxon>
        <taxon>Tracheophyta</taxon>
        <taxon>Spermatophyta</taxon>
        <taxon>Magnoliopsida</taxon>
        <taxon>eudicotyledons</taxon>
        <taxon>Gunneridae</taxon>
        <taxon>Pentapetalae</taxon>
        <taxon>rosids</taxon>
        <taxon>fabids</taxon>
        <taxon>Celastrales</taxon>
        <taxon>Celastraceae</taxon>
        <taxon>Tripterygium</taxon>
    </lineage>
</organism>
<dbReference type="GO" id="GO:0080037">
    <property type="term" value="P:negative regulation of cytokinin-activated signaling pathway"/>
    <property type="evidence" value="ECO:0007669"/>
    <property type="project" value="InterPro"/>
</dbReference>
<protein>
    <recommendedName>
        <fullName evidence="1">F-box domain-containing protein</fullName>
    </recommendedName>
</protein>
<dbReference type="Proteomes" id="UP000593562">
    <property type="component" value="Unassembled WGS sequence"/>
</dbReference>
<dbReference type="Pfam" id="PF24681">
    <property type="entry name" value="Kelch_KLHDC2_KLHL20_DRC7"/>
    <property type="match status" value="1"/>
</dbReference>
<dbReference type="FunCoup" id="A0A7J7BYC2">
    <property type="interactions" value="179"/>
</dbReference>
<dbReference type="PANTHER" id="PTHR46407">
    <property type="entry name" value="OS02G0208700 PROTEIN"/>
    <property type="match status" value="1"/>
</dbReference>
<dbReference type="SUPFAM" id="SSF117281">
    <property type="entry name" value="Kelch motif"/>
    <property type="match status" value="1"/>
</dbReference>
<reference evidence="2 3" key="1">
    <citation type="journal article" date="2020" name="Nat. Commun.">
        <title>Genome of Tripterygium wilfordii and identification of cytochrome P450 involved in triptolide biosynthesis.</title>
        <authorList>
            <person name="Tu L."/>
            <person name="Su P."/>
            <person name="Zhang Z."/>
            <person name="Gao L."/>
            <person name="Wang J."/>
            <person name="Hu T."/>
            <person name="Zhou J."/>
            <person name="Zhang Y."/>
            <person name="Zhao Y."/>
            <person name="Liu Y."/>
            <person name="Song Y."/>
            <person name="Tong Y."/>
            <person name="Lu Y."/>
            <person name="Yang J."/>
            <person name="Xu C."/>
            <person name="Jia M."/>
            <person name="Peters R.J."/>
            <person name="Huang L."/>
            <person name="Gao W."/>
        </authorList>
    </citation>
    <scope>NUCLEOTIDE SEQUENCE [LARGE SCALE GENOMIC DNA]</scope>
    <source>
        <strain evidence="3">cv. XIE 37</strain>
        <tissue evidence="2">Leaf</tissue>
    </source>
</reference>
<sequence>MELIPGLPNDIARDCLIHVQYKQFPSILSVCTAWKAEVEMPEFLLQRKVTGRAQNVIAMAQALVNPEDGGNKMKYRFNPVYRLTLCEPETGYRCELPPAPGFENGLPMFCQMISVGSDLVVLGGLDPVTWEVLNSVFIFSFVSAKWRCGTEMPGPRRCFFGCASDSDRTVYIAGGHDDEKNALTSAMAYDVAEDKWTPLPDMSRERDECKAAFHRGKLHVIGGYCTELQGQFERSVESFDVTTWQWDQVQEHILKDATCPRTCLFDEDNLYMCHGSDVVALKGTTWQAVTKLPAEVCNTAYVTTWQGKLMVIGSERFGGPHMAYVADLKTYTWTKIENPLKYSGHVQTGCYLEI</sequence>
<dbReference type="InterPro" id="IPR006652">
    <property type="entry name" value="Kelch_1"/>
</dbReference>
<dbReference type="GO" id="GO:2000762">
    <property type="term" value="P:regulation of phenylpropanoid metabolic process"/>
    <property type="evidence" value="ECO:0007669"/>
    <property type="project" value="InterPro"/>
</dbReference>
<proteinExistence type="predicted"/>
<dbReference type="PANTHER" id="PTHR46407:SF3">
    <property type="entry name" value="OS02G0208700 PROTEIN"/>
    <property type="match status" value="1"/>
</dbReference>
<evidence type="ECO:0000313" key="2">
    <source>
        <dbReference type="EMBL" id="KAF5726900.1"/>
    </source>
</evidence>
<dbReference type="InterPro" id="IPR001810">
    <property type="entry name" value="F-box_dom"/>
</dbReference>
<dbReference type="Gene3D" id="2.120.10.80">
    <property type="entry name" value="Kelch-type beta propeller"/>
    <property type="match status" value="1"/>
</dbReference>
<dbReference type="InterPro" id="IPR044595">
    <property type="entry name" value="KMD1-4"/>
</dbReference>
<dbReference type="SMART" id="SM00612">
    <property type="entry name" value="Kelch"/>
    <property type="match status" value="2"/>
</dbReference>
<dbReference type="AlphaFoldDB" id="A0A7J7BYC2"/>
<evidence type="ECO:0000259" key="1">
    <source>
        <dbReference type="Pfam" id="PF00646"/>
    </source>
</evidence>
<name>A0A7J7BYC2_TRIWF</name>
<dbReference type="OrthoDB" id="191037at2759"/>